<evidence type="ECO:0000256" key="5">
    <source>
        <dbReference type="ARBA" id="ARBA00022840"/>
    </source>
</evidence>
<evidence type="ECO:0000256" key="7">
    <source>
        <dbReference type="ARBA" id="ARBA00023065"/>
    </source>
</evidence>
<dbReference type="SMART" id="SM00382">
    <property type="entry name" value="AAA"/>
    <property type="match status" value="1"/>
</dbReference>
<feature type="domain" description="ABC transporter" evidence="9">
    <location>
        <begin position="2"/>
        <end position="238"/>
    </location>
</feature>
<evidence type="ECO:0000259" key="9">
    <source>
        <dbReference type="PROSITE" id="PS50893"/>
    </source>
</evidence>
<keyword evidence="4" id="KW-0547">Nucleotide-binding</keyword>
<evidence type="ECO:0000256" key="3">
    <source>
        <dbReference type="ARBA" id="ARBA00022496"/>
    </source>
</evidence>
<gene>
    <name evidence="10" type="ORF">P2G67_08710</name>
</gene>
<keyword evidence="11" id="KW-1185">Reference proteome</keyword>
<evidence type="ECO:0000313" key="10">
    <source>
        <dbReference type="EMBL" id="MDF2096054.1"/>
    </source>
</evidence>
<evidence type="ECO:0000256" key="1">
    <source>
        <dbReference type="ARBA" id="ARBA00022448"/>
    </source>
</evidence>
<evidence type="ECO:0000313" key="11">
    <source>
        <dbReference type="Proteomes" id="UP001215503"/>
    </source>
</evidence>
<dbReference type="InterPro" id="IPR003439">
    <property type="entry name" value="ABC_transporter-like_ATP-bd"/>
</dbReference>
<name>A0ABT5YPA2_9PROT</name>
<dbReference type="InterPro" id="IPR017871">
    <property type="entry name" value="ABC_transporter-like_CS"/>
</dbReference>
<dbReference type="PANTHER" id="PTHR42781:SF4">
    <property type="entry name" value="SPERMIDINE_PUTRESCINE IMPORT ATP-BINDING PROTEIN POTA"/>
    <property type="match status" value="1"/>
</dbReference>
<dbReference type="InterPro" id="IPR003593">
    <property type="entry name" value="AAA+_ATPase"/>
</dbReference>
<keyword evidence="7" id="KW-0406">Ion transport</keyword>
<dbReference type="PROSITE" id="PS00211">
    <property type="entry name" value="ABC_TRANSPORTER_1"/>
    <property type="match status" value="1"/>
</dbReference>
<dbReference type="GO" id="GO:0005524">
    <property type="term" value="F:ATP binding"/>
    <property type="evidence" value="ECO:0007669"/>
    <property type="project" value="UniProtKB-KW"/>
</dbReference>
<keyword evidence="1" id="KW-0813">Transport</keyword>
<accession>A0ABT5YPA2</accession>
<dbReference type="InterPro" id="IPR050093">
    <property type="entry name" value="ABC_SmlMolc_Importer"/>
</dbReference>
<dbReference type="Gene3D" id="3.40.50.300">
    <property type="entry name" value="P-loop containing nucleotide triphosphate hydrolases"/>
    <property type="match status" value="1"/>
</dbReference>
<dbReference type="CDD" id="cd03259">
    <property type="entry name" value="ABC_Carb_Solutes_like"/>
    <property type="match status" value="1"/>
</dbReference>
<keyword evidence="3" id="KW-0410">Iron transport</keyword>
<keyword evidence="2" id="KW-1003">Cell membrane</keyword>
<sequence>MAEGGEGLRAQLNQRRPIPLQAELSAAPGELVALVGPSGSGKSTLLRCLAGLYRAAGGWIAVNGETWFDSAQRLFRSPQERRCGLVFQHYALFPHLSARDNVAAALGHLPRSERRARAEQLLAMVHLAGLEHRPPGALSGGQQQRVALARALAREPRVLLLDEPFSAVDQVTRRKLQRELAQLRRLLGIPIVLVTHDLEEAAALADRMVILHQGRSLQEGPPREVLTRPNSAAVARLVDLRNLYSGEIVEQRPDQGFTLLRWGERVLEARHRPEFRPGQAVSWVIPPGSVILHRRDRPSRGERENPVEATVAEMVELGETCSLELRTQAPQASAISLALPTHVARRNGLAPGEAVRVSLLADAIHLMEHDPMVE</sequence>
<protein>
    <submittedName>
        <fullName evidence="10">ABC transporter ATP-binding protein</fullName>
    </submittedName>
</protein>
<evidence type="ECO:0000256" key="8">
    <source>
        <dbReference type="ARBA" id="ARBA00023136"/>
    </source>
</evidence>
<dbReference type="InterPro" id="IPR008995">
    <property type="entry name" value="Mo/tungstate-bd_C_term_dom"/>
</dbReference>
<proteinExistence type="predicted"/>
<dbReference type="Proteomes" id="UP001215503">
    <property type="component" value="Unassembled WGS sequence"/>
</dbReference>
<evidence type="ECO:0000256" key="2">
    <source>
        <dbReference type="ARBA" id="ARBA00022475"/>
    </source>
</evidence>
<dbReference type="InterPro" id="IPR015853">
    <property type="entry name" value="ABC_transpr_FbpC"/>
</dbReference>
<dbReference type="RefSeq" id="WP_275822081.1">
    <property type="nucleotide sequence ID" value="NZ_JARHUD010000004.1"/>
</dbReference>
<organism evidence="10 11">
    <name type="scientific">Aquibaculum arenosum</name>
    <dbReference type="NCBI Taxonomy" id="3032591"/>
    <lineage>
        <taxon>Bacteria</taxon>
        <taxon>Pseudomonadati</taxon>
        <taxon>Pseudomonadota</taxon>
        <taxon>Alphaproteobacteria</taxon>
        <taxon>Rhodospirillales</taxon>
        <taxon>Rhodovibrionaceae</taxon>
        <taxon>Aquibaculum</taxon>
    </lineage>
</organism>
<dbReference type="Pfam" id="PF00005">
    <property type="entry name" value="ABC_tran"/>
    <property type="match status" value="1"/>
</dbReference>
<dbReference type="PANTHER" id="PTHR42781">
    <property type="entry name" value="SPERMIDINE/PUTRESCINE IMPORT ATP-BINDING PROTEIN POTA"/>
    <property type="match status" value="1"/>
</dbReference>
<reference evidence="10 11" key="1">
    <citation type="submission" date="2023-03" db="EMBL/GenBank/DDBJ databases">
        <title>Fodinicurvata sp. CAU 1616 isolated from sea sendiment.</title>
        <authorList>
            <person name="Kim W."/>
        </authorList>
    </citation>
    <scope>NUCLEOTIDE SEQUENCE [LARGE SCALE GENOMIC DNA]</scope>
    <source>
        <strain evidence="10 11">CAU 1616</strain>
    </source>
</reference>
<dbReference type="SUPFAM" id="SSF52540">
    <property type="entry name" value="P-loop containing nucleoside triphosphate hydrolases"/>
    <property type="match status" value="1"/>
</dbReference>
<keyword evidence="8" id="KW-0472">Membrane</keyword>
<evidence type="ECO:0000256" key="4">
    <source>
        <dbReference type="ARBA" id="ARBA00022741"/>
    </source>
</evidence>
<evidence type="ECO:0000256" key="6">
    <source>
        <dbReference type="ARBA" id="ARBA00023004"/>
    </source>
</evidence>
<keyword evidence="6" id="KW-0408">Iron</keyword>
<comment type="caution">
    <text evidence="10">The sequence shown here is derived from an EMBL/GenBank/DDBJ whole genome shotgun (WGS) entry which is preliminary data.</text>
</comment>
<dbReference type="EMBL" id="JARHUD010000004">
    <property type="protein sequence ID" value="MDF2096054.1"/>
    <property type="molecule type" value="Genomic_DNA"/>
</dbReference>
<keyword evidence="5 10" id="KW-0067">ATP-binding</keyword>
<dbReference type="SUPFAM" id="SSF50331">
    <property type="entry name" value="MOP-like"/>
    <property type="match status" value="1"/>
</dbReference>
<dbReference type="PROSITE" id="PS50893">
    <property type="entry name" value="ABC_TRANSPORTER_2"/>
    <property type="match status" value="1"/>
</dbReference>
<dbReference type="InterPro" id="IPR027417">
    <property type="entry name" value="P-loop_NTPase"/>
</dbReference>